<protein>
    <submittedName>
        <fullName evidence="2">Uncharacterized protein</fullName>
    </submittedName>
</protein>
<dbReference type="PATRIC" id="fig|1423739.3.peg.1488"/>
<dbReference type="AlphaFoldDB" id="A0A0R1S4F9"/>
<name>A0A0R1S4F9_9LACO</name>
<keyword evidence="1" id="KW-1133">Transmembrane helix</keyword>
<reference evidence="2 3" key="1">
    <citation type="journal article" date="2015" name="Genome Announc.">
        <title>Expanding the biotechnology potential of lactobacilli through comparative genomics of 213 strains and associated genera.</title>
        <authorList>
            <person name="Sun Z."/>
            <person name="Harris H.M."/>
            <person name="McCann A."/>
            <person name="Guo C."/>
            <person name="Argimon S."/>
            <person name="Zhang W."/>
            <person name="Yang X."/>
            <person name="Jeffery I.B."/>
            <person name="Cooney J.C."/>
            <person name="Kagawa T.F."/>
            <person name="Liu W."/>
            <person name="Song Y."/>
            <person name="Salvetti E."/>
            <person name="Wrobel A."/>
            <person name="Rasinkangas P."/>
            <person name="Parkhill J."/>
            <person name="Rea M.C."/>
            <person name="O'Sullivan O."/>
            <person name="Ritari J."/>
            <person name="Douillard F.P."/>
            <person name="Paul Ross R."/>
            <person name="Yang R."/>
            <person name="Briner A.E."/>
            <person name="Felis G.E."/>
            <person name="de Vos W.M."/>
            <person name="Barrangou R."/>
            <person name="Klaenhammer T.R."/>
            <person name="Caufield P.W."/>
            <person name="Cui Y."/>
            <person name="Zhang H."/>
            <person name="O'Toole P.W."/>
        </authorList>
    </citation>
    <scope>NUCLEOTIDE SEQUENCE [LARGE SCALE GENOMIC DNA]</scope>
    <source>
        <strain evidence="2 3">DSM 14421</strain>
    </source>
</reference>
<dbReference type="RefSeq" id="WP_057865840.1">
    <property type="nucleotide sequence ID" value="NZ_AZEY01000098.1"/>
</dbReference>
<evidence type="ECO:0000313" key="3">
    <source>
        <dbReference type="Proteomes" id="UP000052013"/>
    </source>
</evidence>
<keyword evidence="1" id="KW-0812">Transmembrane</keyword>
<gene>
    <name evidence="2" type="ORF">FC85_GL001423</name>
</gene>
<evidence type="ECO:0000256" key="1">
    <source>
        <dbReference type="SAM" id="Phobius"/>
    </source>
</evidence>
<keyword evidence="1" id="KW-0472">Membrane</keyword>
<proteinExistence type="predicted"/>
<accession>A0A0R1S4F9</accession>
<evidence type="ECO:0000313" key="2">
    <source>
        <dbReference type="EMBL" id="KRL64150.1"/>
    </source>
</evidence>
<feature type="transmembrane region" description="Helical" evidence="1">
    <location>
        <begin position="12"/>
        <end position="32"/>
    </location>
</feature>
<sequence>MNKISRPTSKNIYLWGLLDFFCILSFSILSAFDVNEGISRVILGLYIIIFLYSIFKTISGIVFSKFYDDGGILSVAFIEICFLILLLVMVI</sequence>
<comment type="caution">
    <text evidence="2">The sequence shown here is derived from an EMBL/GenBank/DDBJ whole genome shotgun (WGS) entry which is preliminary data.</text>
</comment>
<feature type="transmembrane region" description="Helical" evidence="1">
    <location>
        <begin position="38"/>
        <end position="58"/>
    </location>
</feature>
<feature type="transmembrane region" description="Helical" evidence="1">
    <location>
        <begin position="70"/>
        <end position="90"/>
    </location>
</feature>
<dbReference type="EMBL" id="AZEY01000098">
    <property type="protein sequence ID" value="KRL64150.1"/>
    <property type="molecule type" value="Genomic_DNA"/>
</dbReference>
<dbReference type="Proteomes" id="UP000052013">
    <property type="component" value="Unassembled WGS sequence"/>
</dbReference>
<organism evidence="2 3">
    <name type="scientific">Lentilactobacillus diolivorans DSM 14421</name>
    <dbReference type="NCBI Taxonomy" id="1423739"/>
    <lineage>
        <taxon>Bacteria</taxon>
        <taxon>Bacillati</taxon>
        <taxon>Bacillota</taxon>
        <taxon>Bacilli</taxon>
        <taxon>Lactobacillales</taxon>
        <taxon>Lactobacillaceae</taxon>
        <taxon>Lentilactobacillus</taxon>
    </lineage>
</organism>